<dbReference type="PANTHER" id="PTHR22115:SF1">
    <property type="entry name" value="COILED-COIL DOMAIN-CONTAINING PROTEIN 50"/>
    <property type="match status" value="1"/>
</dbReference>
<dbReference type="Ensembl" id="ENSSPAT00000029148.1">
    <property type="protein sequence ID" value="ENSSPAP00000028684.1"/>
    <property type="gene ID" value="ENSSPAG00000021583.1"/>
</dbReference>
<evidence type="ECO:0000259" key="4">
    <source>
        <dbReference type="Pfam" id="PF15295"/>
    </source>
</evidence>
<proteinExistence type="predicted"/>
<evidence type="ECO:0000313" key="6">
    <source>
        <dbReference type="Proteomes" id="UP000694891"/>
    </source>
</evidence>
<keyword evidence="6" id="KW-1185">Reference proteome</keyword>
<feature type="region of interest" description="Disordered" evidence="3">
    <location>
        <begin position="556"/>
        <end position="663"/>
    </location>
</feature>
<feature type="compositionally biased region" description="Basic and acidic residues" evidence="3">
    <location>
        <begin position="447"/>
        <end position="472"/>
    </location>
</feature>
<feature type="domain" description="Coiled-coil" evidence="4">
    <location>
        <begin position="7"/>
        <end position="131"/>
    </location>
</feature>
<feature type="region of interest" description="Disordered" evidence="3">
    <location>
        <begin position="69"/>
        <end position="88"/>
    </location>
</feature>
<reference evidence="5" key="1">
    <citation type="submission" date="2023-09" db="UniProtKB">
        <authorList>
            <consortium name="Ensembl"/>
        </authorList>
    </citation>
    <scope>IDENTIFICATION</scope>
</reference>
<protein>
    <submittedName>
        <fullName evidence="5">Coiled-coil domain containing 50</fullName>
    </submittedName>
    <submittedName>
        <fullName evidence="7">Coiled-coil domain-containing protein 50 isoform X1</fullName>
    </submittedName>
</protein>
<dbReference type="InterPro" id="IPR029311">
    <property type="entry name" value="CCDC50_N"/>
</dbReference>
<organism evidence="5">
    <name type="scientific">Stegastes partitus</name>
    <name type="common">bicolor damselfish</name>
    <dbReference type="NCBI Taxonomy" id="144197"/>
    <lineage>
        <taxon>Eukaryota</taxon>
        <taxon>Metazoa</taxon>
        <taxon>Chordata</taxon>
        <taxon>Craniata</taxon>
        <taxon>Vertebrata</taxon>
        <taxon>Euteleostomi</taxon>
        <taxon>Actinopterygii</taxon>
        <taxon>Neopterygii</taxon>
        <taxon>Teleostei</taxon>
        <taxon>Neoteleostei</taxon>
        <taxon>Acanthomorphata</taxon>
        <taxon>Ovalentaria</taxon>
        <taxon>Pomacentridae</taxon>
        <taxon>Stegastes</taxon>
    </lineage>
</organism>
<evidence type="ECO:0000313" key="7">
    <source>
        <dbReference type="RefSeq" id="XP_008290252.1"/>
    </source>
</evidence>
<dbReference type="Proteomes" id="UP000694891">
    <property type="component" value="Unplaced"/>
</dbReference>
<dbReference type="PANTHER" id="PTHR22115">
    <property type="entry name" value="C3ORF6 PROTEIN-RELATED"/>
    <property type="match status" value="1"/>
</dbReference>
<evidence type="ECO:0000256" key="2">
    <source>
        <dbReference type="SAM" id="Coils"/>
    </source>
</evidence>
<dbReference type="OrthoDB" id="9994767at2759"/>
<feature type="compositionally biased region" description="Basic and acidic residues" evidence="3">
    <location>
        <begin position="411"/>
        <end position="420"/>
    </location>
</feature>
<name>A0A3B5BEM8_9TELE</name>
<evidence type="ECO:0000313" key="5">
    <source>
        <dbReference type="Ensembl" id="ENSSPAP00000028684.1"/>
    </source>
</evidence>
<dbReference type="GO" id="GO:0031625">
    <property type="term" value="F:ubiquitin protein ligase binding"/>
    <property type="evidence" value="ECO:0007669"/>
    <property type="project" value="TreeGrafter"/>
</dbReference>
<dbReference type="GeneTree" id="ENSGT00390000011058"/>
<feature type="compositionally biased region" description="Basic and acidic residues" evidence="3">
    <location>
        <begin position="204"/>
        <end position="224"/>
    </location>
</feature>
<dbReference type="GO" id="GO:0005737">
    <property type="term" value="C:cytoplasm"/>
    <property type="evidence" value="ECO:0007669"/>
    <property type="project" value="TreeGrafter"/>
</dbReference>
<feature type="compositionally biased region" description="Basic and acidic residues" evidence="3">
    <location>
        <begin position="556"/>
        <end position="612"/>
    </location>
</feature>
<dbReference type="CTD" id="566408"/>
<reference evidence="7" key="2">
    <citation type="submission" date="2025-04" db="UniProtKB">
        <authorList>
            <consortium name="RefSeq"/>
        </authorList>
    </citation>
    <scope>IDENTIFICATION</scope>
</reference>
<evidence type="ECO:0000256" key="3">
    <source>
        <dbReference type="SAM" id="MobiDB-lite"/>
    </source>
</evidence>
<feature type="compositionally biased region" description="Basic and acidic residues" evidence="3">
    <location>
        <begin position="144"/>
        <end position="158"/>
    </location>
</feature>
<feature type="compositionally biased region" description="Basic and acidic residues" evidence="3">
    <location>
        <begin position="165"/>
        <end position="179"/>
    </location>
</feature>
<dbReference type="RefSeq" id="XP_008290252.1">
    <property type="nucleotide sequence ID" value="XM_008292030.1"/>
</dbReference>
<feature type="compositionally biased region" description="Basic and acidic residues" evidence="3">
    <location>
        <begin position="273"/>
        <end position="400"/>
    </location>
</feature>
<accession>A0A3B5BEM8</accession>
<feature type="coiled-coil region" evidence="2">
    <location>
        <begin position="91"/>
        <end position="137"/>
    </location>
</feature>
<feature type="compositionally biased region" description="Basic and acidic residues" evidence="3">
    <location>
        <begin position="233"/>
        <end position="245"/>
    </location>
</feature>
<dbReference type="GeneID" id="103364781"/>
<dbReference type="AlphaFoldDB" id="A0A3B5BEM8"/>
<keyword evidence="1 2" id="KW-0175">Coiled coil</keyword>
<evidence type="ECO:0000256" key="1">
    <source>
        <dbReference type="ARBA" id="ARBA00023054"/>
    </source>
</evidence>
<dbReference type="InterPro" id="IPR039303">
    <property type="entry name" value="CCDC50"/>
</dbReference>
<feature type="region of interest" description="Disordered" evidence="3">
    <location>
        <begin position="143"/>
        <end position="485"/>
    </location>
</feature>
<dbReference type="Pfam" id="PF15295">
    <property type="entry name" value="CCDC50_N"/>
    <property type="match status" value="1"/>
</dbReference>
<sequence length="663" mass="78651">MAECNISIDQKKLPGVKEVCRDFAVLEDHCLAYNLQEQEIESHLASNVHKSRLVQKDLQVAKKLQEEEDERAKVQSQKQHGEIVRHDNEIAHEIQEELVRQAEQQRQQEEKDAAIARKLQEKEMKEERRRQKQLEANFDEEYFEDRGAARRPLDLDKPSRHKSPGRHEASASSHRDHSPDYSSTEPKRSRYPKLDSAAPHSRSRYPEHHLVAEGGRSRHADPYPEHLLPSRGKHGDRYPDYEPSRTRGPSGEDTERVVRRKERPARPPQPHIPIERDKDRDRDRRRDQEWERHMEKDQRRDRDRHRERDRERSRDRGPSGDRHRERDRERSRDGGPGGDGHREKDRERSRERGPGGDGHRERDRERSRERGPSERERDRQRQREKDRQRARTRSRDRGLEEDYMEAGPSRDWPREGRASWEEEEEGNDGRKARGRRRVHSGPEDVFDERRGDARQLWDPRDGEGPSSRERSHSHPNGETGRIVHRGSGAVIPETEYELNEATKGLTKLDIREQELKDMEVARKLQDEEIKASKMHVRAAQVAQDEEIARLLMEQEKKEYKKNREREKEKERERERLAMERMAMERRRPEGDYRPNPEEVVRPRTREEHDHQRQKNNNKPTRPPQPRAPDYENVNSAYGYSEHPGAPRAPTRPEAAIRGAYYKR</sequence>
<gene>
    <name evidence="7" type="primary">ccdc50</name>
</gene>